<dbReference type="GO" id="GO:0004674">
    <property type="term" value="F:protein serine/threonine kinase activity"/>
    <property type="evidence" value="ECO:0007669"/>
    <property type="project" value="UniProtKB-KW"/>
</dbReference>
<dbReference type="GO" id="GO:0005634">
    <property type="term" value="C:nucleus"/>
    <property type="evidence" value="ECO:0007669"/>
    <property type="project" value="TreeGrafter"/>
</dbReference>
<dbReference type="InterPro" id="IPR000719">
    <property type="entry name" value="Prot_kinase_dom"/>
</dbReference>
<dbReference type="GO" id="GO:0005524">
    <property type="term" value="F:ATP binding"/>
    <property type="evidence" value="ECO:0007669"/>
    <property type="project" value="UniProtKB-KW"/>
</dbReference>
<evidence type="ECO:0000256" key="4">
    <source>
        <dbReference type="ARBA" id="ARBA00022777"/>
    </source>
</evidence>
<dbReference type="GO" id="GO:0004713">
    <property type="term" value="F:protein tyrosine kinase activity"/>
    <property type="evidence" value="ECO:0007669"/>
    <property type="project" value="TreeGrafter"/>
</dbReference>
<dbReference type="SUPFAM" id="SSF56112">
    <property type="entry name" value="Protein kinase-like (PK-like)"/>
    <property type="match status" value="1"/>
</dbReference>
<keyword evidence="8" id="KW-1185">Reference proteome</keyword>
<organism evidence="7 8">
    <name type="scientific">Pristionchus mayeri</name>
    <dbReference type="NCBI Taxonomy" id="1317129"/>
    <lineage>
        <taxon>Eukaryota</taxon>
        <taxon>Metazoa</taxon>
        <taxon>Ecdysozoa</taxon>
        <taxon>Nematoda</taxon>
        <taxon>Chromadorea</taxon>
        <taxon>Rhabditida</taxon>
        <taxon>Rhabditina</taxon>
        <taxon>Diplogasteromorpha</taxon>
        <taxon>Diplogasteroidea</taxon>
        <taxon>Neodiplogasteridae</taxon>
        <taxon>Pristionchus</taxon>
    </lineage>
</organism>
<dbReference type="PANTHER" id="PTHR24058">
    <property type="entry name" value="DUAL SPECIFICITY PROTEIN KINASE"/>
    <property type="match status" value="1"/>
</dbReference>
<keyword evidence="2" id="KW-0808">Transferase</keyword>
<dbReference type="GO" id="GO:0005737">
    <property type="term" value="C:cytoplasm"/>
    <property type="evidence" value="ECO:0007669"/>
    <property type="project" value="TreeGrafter"/>
</dbReference>
<evidence type="ECO:0000256" key="2">
    <source>
        <dbReference type="ARBA" id="ARBA00022679"/>
    </source>
</evidence>
<evidence type="ECO:0000256" key="5">
    <source>
        <dbReference type="ARBA" id="ARBA00022840"/>
    </source>
</evidence>
<feature type="domain" description="Protein kinase" evidence="6">
    <location>
        <begin position="1"/>
        <end position="245"/>
    </location>
</feature>
<keyword evidence="1" id="KW-0723">Serine/threonine-protein kinase</keyword>
<reference evidence="8" key="1">
    <citation type="submission" date="2022-10" db="EMBL/GenBank/DDBJ databases">
        <title>Genome assembly of Pristionchus species.</title>
        <authorList>
            <person name="Yoshida K."/>
            <person name="Sommer R.J."/>
        </authorList>
    </citation>
    <scope>NUCLEOTIDE SEQUENCE [LARGE SCALE GENOMIC DNA]</scope>
    <source>
        <strain evidence="8">RS5460</strain>
    </source>
</reference>
<dbReference type="InterPro" id="IPR050494">
    <property type="entry name" value="Ser_Thr_dual-spec_kinase"/>
</dbReference>
<keyword evidence="3" id="KW-0547">Nucleotide-binding</keyword>
<name>A0AAN5I544_9BILA</name>
<evidence type="ECO:0000256" key="1">
    <source>
        <dbReference type="ARBA" id="ARBA00022527"/>
    </source>
</evidence>
<dbReference type="AlphaFoldDB" id="A0AAN5I544"/>
<feature type="non-terminal residue" evidence="7">
    <location>
        <position position="245"/>
    </location>
</feature>
<sequence>IFELLELNLYEHARTTNFADLTLNSIRPIIQQVLVALSRLKSMGIIHADVKPENIMLVDHKSQPFRVKIIDLGSARDKSTRSNFYIQSRFYRAPETILSIRYSEAIDMWSLGCVMAELLLKWPLYPGRSEYDQIRYNSQVLSLLPVFFHSVLVHFSRSDFQIKPEFSAPLGTPATWHLKTLAEMRSTVSVYIQETETRKFIFSSLDEISNVVDISLPEDTEETQECKRIDKEAFVSLVKRMLTID</sequence>
<accession>A0AAN5I544</accession>
<evidence type="ECO:0000313" key="7">
    <source>
        <dbReference type="EMBL" id="GMR51854.1"/>
    </source>
</evidence>
<evidence type="ECO:0000313" key="8">
    <source>
        <dbReference type="Proteomes" id="UP001328107"/>
    </source>
</evidence>
<keyword evidence="4" id="KW-0418">Kinase</keyword>
<proteinExistence type="predicted"/>
<dbReference type="PROSITE" id="PS50011">
    <property type="entry name" value="PROTEIN_KINASE_DOM"/>
    <property type="match status" value="1"/>
</dbReference>
<dbReference type="Gene3D" id="1.10.510.10">
    <property type="entry name" value="Transferase(Phosphotransferase) domain 1"/>
    <property type="match status" value="1"/>
</dbReference>
<evidence type="ECO:0000259" key="6">
    <source>
        <dbReference type="PROSITE" id="PS50011"/>
    </source>
</evidence>
<gene>
    <name evidence="7" type="ORF">PMAYCL1PPCAC_22049</name>
</gene>
<evidence type="ECO:0000256" key="3">
    <source>
        <dbReference type="ARBA" id="ARBA00022741"/>
    </source>
</evidence>
<dbReference type="InterPro" id="IPR008271">
    <property type="entry name" value="Ser/Thr_kinase_AS"/>
</dbReference>
<protein>
    <recommendedName>
        <fullName evidence="6">Protein kinase domain-containing protein</fullName>
    </recommendedName>
</protein>
<dbReference type="EMBL" id="BTRK01000005">
    <property type="protein sequence ID" value="GMR51854.1"/>
    <property type="molecule type" value="Genomic_DNA"/>
</dbReference>
<dbReference type="SMART" id="SM00220">
    <property type="entry name" value="S_TKc"/>
    <property type="match status" value="1"/>
</dbReference>
<comment type="caution">
    <text evidence="7">The sequence shown here is derived from an EMBL/GenBank/DDBJ whole genome shotgun (WGS) entry which is preliminary data.</text>
</comment>
<dbReference type="Proteomes" id="UP001328107">
    <property type="component" value="Unassembled WGS sequence"/>
</dbReference>
<dbReference type="PROSITE" id="PS00108">
    <property type="entry name" value="PROTEIN_KINASE_ST"/>
    <property type="match status" value="1"/>
</dbReference>
<dbReference type="InterPro" id="IPR011009">
    <property type="entry name" value="Kinase-like_dom_sf"/>
</dbReference>
<dbReference type="Pfam" id="PF00069">
    <property type="entry name" value="Pkinase"/>
    <property type="match status" value="1"/>
</dbReference>
<dbReference type="PANTHER" id="PTHR24058:SF17">
    <property type="entry name" value="HOMEODOMAIN INTERACTING PROTEIN KINASE, ISOFORM D"/>
    <property type="match status" value="1"/>
</dbReference>
<keyword evidence="5" id="KW-0067">ATP-binding</keyword>
<feature type="non-terminal residue" evidence="7">
    <location>
        <position position="1"/>
    </location>
</feature>